<dbReference type="Gramene" id="KFK28002">
    <property type="protein sequence ID" value="KFK28002"/>
    <property type="gene ID" value="AALP_AA8G458900"/>
</dbReference>
<reference evidence="3" key="1">
    <citation type="journal article" date="2015" name="Nat. Plants">
        <title>Genome expansion of Arabis alpina linked with retrotransposition and reduced symmetric DNA methylation.</title>
        <authorList>
            <person name="Willing E.M."/>
            <person name="Rawat V."/>
            <person name="Mandakova T."/>
            <person name="Maumus F."/>
            <person name="James G.V."/>
            <person name="Nordstroem K.J."/>
            <person name="Becker C."/>
            <person name="Warthmann N."/>
            <person name="Chica C."/>
            <person name="Szarzynska B."/>
            <person name="Zytnicki M."/>
            <person name="Albani M.C."/>
            <person name="Kiefer C."/>
            <person name="Bergonzi S."/>
            <person name="Castaings L."/>
            <person name="Mateos J.L."/>
            <person name="Berns M.C."/>
            <person name="Bujdoso N."/>
            <person name="Piofczyk T."/>
            <person name="de Lorenzo L."/>
            <person name="Barrero-Sicilia C."/>
            <person name="Mateos I."/>
            <person name="Piednoel M."/>
            <person name="Hagmann J."/>
            <person name="Chen-Min-Tao R."/>
            <person name="Iglesias-Fernandez R."/>
            <person name="Schuster S.C."/>
            <person name="Alonso-Blanco C."/>
            <person name="Roudier F."/>
            <person name="Carbonero P."/>
            <person name="Paz-Ares J."/>
            <person name="Davis S.J."/>
            <person name="Pecinka A."/>
            <person name="Quesneville H."/>
            <person name="Colot V."/>
            <person name="Lysak M.A."/>
            <person name="Weigel D."/>
            <person name="Coupland G."/>
            <person name="Schneeberger K."/>
        </authorList>
    </citation>
    <scope>NUCLEOTIDE SEQUENCE [LARGE SCALE GENOMIC DNA]</scope>
    <source>
        <strain evidence="3">cv. Pajares</strain>
    </source>
</reference>
<evidence type="ECO:0000313" key="3">
    <source>
        <dbReference type="Proteomes" id="UP000029120"/>
    </source>
</evidence>
<name>A0A087GDQ0_ARAAL</name>
<dbReference type="Proteomes" id="UP000029120">
    <property type="component" value="Chromosome 8"/>
</dbReference>
<feature type="region of interest" description="Disordered" evidence="1">
    <location>
        <begin position="130"/>
        <end position="192"/>
    </location>
</feature>
<gene>
    <name evidence="2" type="ordered locus">AALP_Aa8g458900</name>
</gene>
<dbReference type="AlphaFoldDB" id="A0A087GDQ0"/>
<evidence type="ECO:0000256" key="1">
    <source>
        <dbReference type="SAM" id="MobiDB-lite"/>
    </source>
</evidence>
<sequence length="192" mass="21140">MPHIRRTFPNQSCYGRDFEIPVLTNIITADGSGGSSDGLESFPVTTSAEGVDVLGEKILADDENEEDWGDEDWGEEDEKLYMENLLNNDDLLGYDLLYEDQQIPNLTSGNSDPMEHADAEEPATLELVITDEGKEPQTKNSDPIPATVEPAPLPEDRTPTISTLLRPKPTPTKKKSKSQPPQIGFGVKNMVL</sequence>
<protein>
    <submittedName>
        <fullName evidence="2">Uncharacterized protein</fullName>
    </submittedName>
</protein>
<accession>A0A087GDQ0</accession>
<evidence type="ECO:0000313" key="2">
    <source>
        <dbReference type="EMBL" id="KFK28002.1"/>
    </source>
</evidence>
<proteinExistence type="predicted"/>
<organism evidence="2 3">
    <name type="scientific">Arabis alpina</name>
    <name type="common">Alpine rock-cress</name>
    <dbReference type="NCBI Taxonomy" id="50452"/>
    <lineage>
        <taxon>Eukaryota</taxon>
        <taxon>Viridiplantae</taxon>
        <taxon>Streptophyta</taxon>
        <taxon>Embryophyta</taxon>
        <taxon>Tracheophyta</taxon>
        <taxon>Spermatophyta</taxon>
        <taxon>Magnoliopsida</taxon>
        <taxon>eudicotyledons</taxon>
        <taxon>Gunneridae</taxon>
        <taxon>Pentapetalae</taxon>
        <taxon>rosids</taxon>
        <taxon>malvids</taxon>
        <taxon>Brassicales</taxon>
        <taxon>Brassicaceae</taxon>
        <taxon>Arabideae</taxon>
        <taxon>Arabis</taxon>
    </lineage>
</organism>
<dbReference type="EMBL" id="CM002876">
    <property type="protein sequence ID" value="KFK28002.1"/>
    <property type="molecule type" value="Genomic_DNA"/>
</dbReference>
<keyword evidence="3" id="KW-1185">Reference proteome</keyword>